<name>A0A940S291_9RHOB</name>
<evidence type="ECO:0000313" key="2">
    <source>
        <dbReference type="EMBL" id="MBP0481400.1"/>
    </source>
</evidence>
<dbReference type="AlphaFoldDB" id="A0A940S291"/>
<keyword evidence="3" id="KW-1185">Reference proteome</keyword>
<evidence type="ECO:0000256" key="1">
    <source>
        <dbReference type="SAM" id="Phobius"/>
    </source>
</evidence>
<evidence type="ECO:0000313" key="3">
    <source>
        <dbReference type="Proteomes" id="UP000675940"/>
    </source>
</evidence>
<protein>
    <recommendedName>
        <fullName evidence="4">PH domain-containing protein</fullName>
    </recommendedName>
</protein>
<keyword evidence="1" id="KW-1133">Transmembrane helix</keyword>
<organism evidence="2 3">
    <name type="scientific">Sagittula salina</name>
    <dbReference type="NCBI Taxonomy" id="2820268"/>
    <lineage>
        <taxon>Bacteria</taxon>
        <taxon>Pseudomonadati</taxon>
        <taxon>Pseudomonadota</taxon>
        <taxon>Alphaproteobacteria</taxon>
        <taxon>Rhodobacterales</taxon>
        <taxon>Roseobacteraceae</taxon>
        <taxon>Sagittula</taxon>
    </lineage>
</organism>
<gene>
    <name evidence="2" type="ORF">J5474_02705</name>
</gene>
<accession>A0A940S291</accession>
<evidence type="ECO:0008006" key="4">
    <source>
        <dbReference type="Google" id="ProtNLM"/>
    </source>
</evidence>
<reference evidence="2" key="1">
    <citation type="submission" date="2021-03" db="EMBL/GenBank/DDBJ databases">
        <title>Sagittula salina sp. nov. strain M10.9X isolated from the marine waste.</title>
        <authorList>
            <person name="Satari L."/>
            <person name="Molina-Menor E."/>
            <person name="Vidal-Verdu A."/>
            <person name="Pascual J."/>
            <person name="Pereto J."/>
            <person name="Porcar M."/>
        </authorList>
    </citation>
    <scope>NUCLEOTIDE SEQUENCE</scope>
    <source>
        <strain evidence="2">M10.9X</strain>
    </source>
</reference>
<keyword evidence="1" id="KW-0812">Transmembrane</keyword>
<dbReference type="RefSeq" id="WP_209359056.1">
    <property type="nucleotide sequence ID" value="NZ_JAGISH010000001.1"/>
</dbReference>
<dbReference type="EMBL" id="JAGISH010000001">
    <property type="protein sequence ID" value="MBP0481400.1"/>
    <property type="molecule type" value="Genomic_DNA"/>
</dbReference>
<keyword evidence="1" id="KW-0472">Membrane</keyword>
<proteinExistence type="predicted"/>
<dbReference type="Proteomes" id="UP000675940">
    <property type="component" value="Unassembled WGS sequence"/>
</dbReference>
<comment type="caution">
    <text evidence="2">The sequence shown here is derived from an EMBL/GenBank/DDBJ whole genome shotgun (WGS) entry which is preliminary data.</text>
</comment>
<feature type="transmembrane region" description="Helical" evidence="1">
    <location>
        <begin position="42"/>
        <end position="61"/>
    </location>
</feature>
<feature type="transmembrane region" description="Helical" evidence="1">
    <location>
        <begin position="18"/>
        <end position="36"/>
    </location>
</feature>
<sequence>MNDTQELARIGATAPRRVIGVGAMALLGGLLLYLAVAEPPQAMFWQVFLIALGGFALWFAMRMWEATGHTLILTEDALTDSDGTLVARLDNIEKVDRSTFAMKPSNGFLILLGTPDGAAWRPGLWWRMGRRIAIGGVTSGAVTKPVADVIAALLVQQGDED</sequence>